<sequence>MTTWIVARAFERFKKKHQEMIEKSFLVAGITVRPDGSQDNVISIKGKEIGYTGWETAADTHIKSEELVDRLRDNEEIVYGPDEDFDEDILIYTLQQLKVAQLQKMPSFNKLPTKGKKNGLVERPRRQFTGQGPKRDSITVQMGNPGVIFEV</sequence>
<evidence type="ECO:0000313" key="1">
    <source>
        <dbReference type="EMBL" id="EXM13599.1"/>
    </source>
</evidence>
<reference evidence="1" key="2">
    <citation type="submission" date="2012-05" db="EMBL/GenBank/DDBJ databases">
        <title>The Genome Annotation of Fusarium oxysporum Cotton.</title>
        <authorList>
            <consortium name="The Broad Institute Genomics Platform"/>
            <person name="Ma L.-J."/>
            <person name="Corby-Kistler H."/>
            <person name="Broz K."/>
            <person name="Gale L.R."/>
            <person name="Jonkers W."/>
            <person name="O'Donnell K."/>
            <person name="Ploetz R."/>
            <person name="Steinberg C."/>
            <person name="Schwartz D.C."/>
            <person name="VanEtten H."/>
            <person name="Zhou S."/>
            <person name="Young S.K."/>
            <person name="Zeng Q."/>
            <person name="Gargeya S."/>
            <person name="Fitzgerald M."/>
            <person name="Abouelleil A."/>
            <person name="Alvarado L."/>
            <person name="Chapman S.B."/>
            <person name="Gainer-Dewar J."/>
            <person name="Goldberg J."/>
            <person name="Griggs A."/>
            <person name="Gujja S."/>
            <person name="Hansen M."/>
            <person name="Howarth C."/>
            <person name="Imamovic A."/>
            <person name="Ireland A."/>
            <person name="Larimer J."/>
            <person name="McCowan C."/>
            <person name="Murphy C."/>
            <person name="Pearson M."/>
            <person name="Poon T.W."/>
            <person name="Priest M."/>
            <person name="Roberts A."/>
            <person name="Saif S."/>
            <person name="Shea T."/>
            <person name="Sykes S."/>
            <person name="Wortman J."/>
            <person name="Nusbaum C."/>
            <person name="Birren B."/>
        </authorList>
    </citation>
    <scope>NUCLEOTIDE SEQUENCE</scope>
    <source>
        <strain evidence="1">25433</strain>
    </source>
</reference>
<proteinExistence type="predicted"/>
<dbReference type="AlphaFoldDB" id="X0KIY1"/>
<dbReference type="EMBL" id="JH658133">
    <property type="protein sequence ID" value="EXM13599.1"/>
    <property type="molecule type" value="Genomic_DNA"/>
</dbReference>
<dbReference type="Proteomes" id="UP000030701">
    <property type="component" value="Unassembled WGS sequence"/>
</dbReference>
<name>X0KIY1_FUSOX</name>
<dbReference type="OrthoDB" id="5427804at2759"/>
<protein>
    <submittedName>
        <fullName evidence="1">Uncharacterized protein</fullName>
    </submittedName>
</protein>
<organism evidence="1">
    <name type="scientific">Fusarium oxysporum f. sp. vasinfectum 25433</name>
    <dbReference type="NCBI Taxonomy" id="1089449"/>
    <lineage>
        <taxon>Eukaryota</taxon>
        <taxon>Fungi</taxon>
        <taxon>Dikarya</taxon>
        <taxon>Ascomycota</taxon>
        <taxon>Pezizomycotina</taxon>
        <taxon>Sordariomycetes</taxon>
        <taxon>Hypocreomycetidae</taxon>
        <taxon>Hypocreales</taxon>
        <taxon>Nectriaceae</taxon>
        <taxon>Fusarium</taxon>
        <taxon>Fusarium oxysporum species complex</taxon>
    </lineage>
</organism>
<accession>X0KIY1</accession>
<reference evidence="1" key="1">
    <citation type="submission" date="2011-11" db="EMBL/GenBank/DDBJ databases">
        <title>The Genome Sequence of Fusarium oxysporum Cotton.</title>
        <authorList>
            <consortium name="The Broad Institute Genome Sequencing Platform"/>
            <person name="Ma L.-J."/>
            <person name="Gale L.R."/>
            <person name="Schwartz D.C."/>
            <person name="Zhou S."/>
            <person name="Corby-Kistler H."/>
            <person name="Young S.K."/>
            <person name="Zeng Q."/>
            <person name="Gargeya S."/>
            <person name="Fitzgerald M."/>
            <person name="Haas B."/>
            <person name="Abouelleil A."/>
            <person name="Alvarado L."/>
            <person name="Arachchi H.M."/>
            <person name="Berlin A."/>
            <person name="Brown A."/>
            <person name="Chapman S.B."/>
            <person name="Chen Z."/>
            <person name="Dunbar C."/>
            <person name="Freedman E."/>
            <person name="Gearin G."/>
            <person name="Goldberg J."/>
            <person name="Griggs A."/>
            <person name="Gujja S."/>
            <person name="Heiman D."/>
            <person name="Howarth C."/>
            <person name="Larson L."/>
            <person name="Lui A."/>
            <person name="MacDonald P.J.P."/>
            <person name="Montmayeur A."/>
            <person name="Murphy C."/>
            <person name="Neiman D."/>
            <person name="Pearson M."/>
            <person name="Priest M."/>
            <person name="Roberts A."/>
            <person name="Saif S."/>
            <person name="Shea T."/>
            <person name="Shenoy N."/>
            <person name="Sisk P."/>
            <person name="Stolte C."/>
            <person name="Sykes S."/>
            <person name="Wortman J."/>
            <person name="Nusbaum C."/>
            <person name="Birren B."/>
        </authorList>
    </citation>
    <scope>NUCLEOTIDE SEQUENCE [LARGE SCALE GENOMIC DNA]</scope>
    <source>
        <strain evidence="1">25433</strain>
    </source>
</reference>
<gene>
    <name evidence="1" type="ORF">FOTG_17955</name>
</gene>
<dbReference type="HOGENOM" id="CLU_1731548_0_0_1"/>